<evidence type="ECO:0000313" key="1">
    <source>
        <dbReference type="EMBL" id="RNA05143.1"/>
    </source>
</evidence>
<reference evidence="1 2" key="1">
    <citation type="journal article" date="2018" name="Sci. Rep.">
        <title>Genomic signatures of local adaptation to the degree of environmental predictability in rotifers.</title>
        <authorList>
            <person name="Franch-Gras L."/>
            <person name="Hahn C."/>
            <person name="Garcia-Roger E.M."/>
            <person name="Carmona M.J."/>
            <person name="Serra M."/>
            <person name="Gomez A."/>
        </authorList>
    </citation>
    <scope>NUCLEOTIDE SEQUENCE [LARGE SCALE GENOMIC DNA]</scope>
    <source>
        <strain evidence="1">HYR1</strain>
    </source>
</reference>
<name>A0A3M7Q1E0_BRAPC</name>
<proteinExistence type="predicted"/>
<evidence type="ECO:0000313" key="2">
    <source>
        <dbReference type="Proteomes" id="UP000276133"/>
    </source>
</evidence>
<dbReference type="EMBL" id="REGN01007837">
    <property type="protein sequence ID" value="RNA05143.1"/>
    <property type="molecule type" value="Genomic_DNA"/>
</dbReference>
<dbReference type="AlphaFoldDB" id="A0A3M7Q1E0"/>
<dbReference type="Proteomes" id="UP000276133">
    <property type="component" value="Unassembled WGS sequence"/>
</dbReference>
<comment type="caution">
    <text evidence="1">The sequence shown here is derived from an EMBL/GenBank/DDBJ whole genome shotgun (WGS) entry which is preliminary data.</text>
</comment>
<gene>
    <name evidence="1" type="ORF">BpHYR1_049982</name>
</gene>
<accession>A0A3M7Q1E0</accession>
<sequence>MITKSLPNFETFEIVKFYFDVKYMEGPGGLKFTLNISIPRSLNRGSATDATCWHPLNDPKN</sequence>
<protein>
    <submittedName>
        <fullName evidence="1">Uncharacterized protein</fullName>
    </submittedName>
</protein>
<organism evidence="1 2">
    <name type="scientific">Brachionus plicatilis</name>
    <name type="common">Marine rotifer</name>
    <name type="synonym">Brachionus muelleri</name>
    <dbReference type="NCBI Taxonomy" id="10195"/>
    <lineage>
        <taxon>Eukaryota</taxon>
        <taxon>Metazoa</taxon>
        <taxon>Spiralia</taxon>
        <taxon>Gnathifera</taxon>
        <taxon>Rotifera</taxon>
        <taxon>Eurotatoria</taxon>
        <taxon>Monogononta</taxon>
        <taxon>Pseudotrocha</taxon>
        <taxon>Ploima</taxon>
        <taxon>Brachionidae</taxon>
        <taxon>Brachionus</taxon>
    </lineage>
</organism>
<keyword evidence="2" id="KW-1185">Reference proteome</keyword>